<dbReference type="PROSITE" id="PS00139">
    <property type="entry name" value="THIOL_PROTEASE_CYS"/>
    <property type="match status" value="1"/>
</dbReference>
<sequence length="322" mass="35322">MLTLTVLAVIVTVATCSSEANWFVFKAKHNKTYTGLVDVMRRKIWEDNLKKIEQHNELYAKGLSSFYLGENKYADMSNIEFVKTMNGLLIRLDPETLNASKVLNRQWLPDRVDWRNKGVVTDVKDQGQCGSCWAFSAVGSIEGQHARAAQLVSLSESNLVDCSSEFGNNGCQGGLMTNAFKYVITNRGIDTEDGYPYVAEQQTCSFSMANVGATIRGYKNVLHGSESALQAAVATIGPISVAIDASHSSFQLYAGGVYNEAQCSSVELDHGVLVVGYDTSSTEYWIVKNSWGTSWGQDGYIFMSKNKQNQCGIASMASFPIV</sequence>
<evidence type="ECO:0000256" key="1">
    <source>
        <dbReference type="ARBA" id="ARBA00008455"/>
    </source>
</evidence>
<evidence type="ECO:0000256" key="6">
    <source>
        <dbReference type="ARBA" id="ARBA00023157"/>
    </source>
</evidence>
<evidence type="ECO:0000259" key="9">
    <source>
        <dbReference type="SMART" id="SM00848"/>
    </source>
</evidence>
<comment type="caution">
    <text evidence="10">The sequence shown here is derived from an EMBL/GenBank/DDBJ whole genome shotgun (WGS) entry which is preliminary data.</text>
</comment>
<reference evidence="10" key="2">
    <citation type="submission" date="2023-04" db="EMBL/GenBank/DDBJ databases">
        <authorList>
            <person name="Bu L."/>
            <person name="Lu L."/>
            <person name="Laidemitt M.R."/>
            <person name="Zhang S.M."/>
            <person name="Mutuku M."/>
            <person name="Mkoji G."/>
            <person name="Steinauer M."/>
            <person name="Loker E.S."/>
        </authorList>
    </citation>
    <scope>NUCLEOTIDE SEQUENCE</scope>
    <source>
        <strain evidence="10">KasaAsao</strain>
        <tissue evidence="10">Whole Snail</tissue>
    </source>
</reference>
<feature type="chain" id="PRO_5041946963" evidence="7">
    <location>
        <begin position="17"/>
        <end position="322"/>
    </location>
</feature>
<dbReference type="InterPro" id="IPR025660">
    <property type="entry name" value="Pept_his_AS"/>
</dbReference>
<evidence type="ECO:0000256" key="7">
    <source>
        <dbReference type="SAM" id="SignalP"/>
    </source>
</evidence>
<keyword evidence="6" id="KW-1015">Disulfide bond</keyword>
<dbReference type="InterPro" id="IPR025661">
    <property type="entry name" value="Pept_asp_AS"/>
</dbReference>
<dbReference type="InterPro" id="IPR038765">
    <property type="entry name" value="Papain-like_cys_pep_sf"/>
</dbReference>
<keyword evidence="2" id="KW-0645">Protease</keyword>
<proteinExistence type="inferred from homology"/>
<gene>
    <name evidence="10" type="ORF">Bpfe_002413</name>
</gene>
<name>A0AAD8FLM3_BIOPF</name>
<keyword evidence="7" id="KW-0732">Signal</keyword>
<dbReference type="GO" id="GO:0006508">
    <property type="term" value="P:proteolysis"/>
    <property type="evidence" value="ECO:0007669"/>
    <property type="project" value="UniProtKB-KW"/>
</dbReference>
<protein>
    <submittedName>
        <fullName evidence="10">Cathepsin L</fullName>
    </submittedName>
</protein>
<dbReference type="InterPro" id="IPR039417">
    <property type="entry name" value="Peptidase_C1A_papain-like"/>
</dbReference>
<dbReference type="SUPFAM" id="SSF54001">
    <property type="entry name" value="Cysteine proteinases"/>
    <property type="match status" value="1"/>
</dbReference>
<evidence type="ECO:0000313" key="11">
    <source>
        <dbReference type="Proteomes" id="UP001233172"/>
    </source>
</evidence>
<keyword evidence="11" id="KW-1185">Reference proteome</keyword>
<dbReference type="Pfam" id="PF00112">
    <property type="entry name" value="Peptidase_C1"/>
    <property type="match status" value="1"/>
</dbReference>
<dbReference type="PROSITE" id="PS00640">
    <property type="entry name" value="THIOL_PROTEASE_ASN"/>
    <property type="match status" value="1"/>
</dbReference>
<dbReference type="Proteomes" id="UP001233172">
    <property type="component" value="Unassembled WGS sequence"/>
</dbReference>
<dbReference type="InterPro" id="IPR013201">
    <property type="entry name" value="Prot_inhib_I29"/>
</dbReference>
<dbReference type="PANTHER" id="PTHR12411">
    <property type="entry name" value="CYSTEINE PROTEASE FAMILY C1-RELATED"/>
    <property type="match status" value="1"/>
</dbReference>
<keyword evidence="5" id="KW-0865">Zymogen</keyword>
<dbReference type="GO" id="GO:0008234">
    <property type="term" value="F:cysteine-type peptidase activity"/>
    <property type="evidence" value="ECO:0007669"/>
    <property type="project" value="UniProtKB-KW"/>
</dbReference>
<accession>A0AAD8FLM3</accession>
<dbReference type="SMART" id="SM00645">
    <property type="entry name" value="Pept_C1"/>
    <property type="match status" value="1"/>
</dbReference>
<keyword evidence="4" id="KW-0788">Thiol protease</keyword>
<dbReference type="EMBL" id="JASAOG010000005">
    <property type="protein sequence ID" value="KAK0068478.1"/>
    <property type="molecule type" value="Genomic_DNA"/>
</dbReference>
<feature type="domain" description="Peptidase C1A papain C-terminal" evidence="8">
    <location>
        <begin position="108"/>
        <end position="321"/>
    </location>
</feature>
<dbReference type="PRINTS" id="PR00705">
    <property type="entry name" value="PAPAIN"/>
</dbReference>
<feature type="domain" description="Cathepsin propeptide inhibitor" evidence="9">
    <location>
        <begin position="22"/>
        <end position="81"/>
    </location>
</feature>
<evidence type="ECO:0000256" key="5">
    <source>
        <dbReference type="ARBA" id="ARBA00023145"/>
    </source>
</evidence>
<dbReference type="InterPro" id="IPR000169">
    <property type="entry name" value="Pept_cys_AS"/>
</dbReference>
<feature type="signal peptide" evidence="7">
    <location>
        <begin position="1"/>
        <end position="16"/>
    </location>
</feature>
<evidence type="ECO:0000313" key="10">
    <source>
        <dbReference type="EMBL" id="KAK0068478.1"/>
    </source>
</evidence>
<comment type="similarity">
    <text evidence="1">Belongs to the peptidase C1 family.</text>
</comment>
<dbReference type="InterPro" id="IPR013128">
    <property type="entry name" value="Peptidase_C1A"/>
</dbReference>
<evidence type="ECO:0000259" key="8">
    <source>
        <dbReference type="SMART" id="SM00645"/>
    </source>
</evidence>
<reference evidence="10" key="1">
    <citation type="journal article" date="2023" name="PLoS Negl. Trop. Dis.">
        <title>A genome sequence for Biomphalaria pfeifferi, the major vector snail for the human-infecting parasite Schistosoma mansoni.</title>
        <authorList>
            <person name="Bu L."/>
            <person name="Lu L."/>
            <person name="Laidemitt M.R."/>
            <person name="Zhang S.M."/>
            <person name="Mutuku M."/>
            <person name="Mkoji G."/>
            <person name="Steinauer M."/>
            <person name="Loker E.S."/>
        </authorList>
    </citation>
    <scope>NUCLEOTIDE SEQUENCE</scope>
    <source>
        <strain evidence="10">KasaAsao</strain>
    </source>
</reference>
<dbReference type="FunFam" id="3.90.70.10:FF:000006">
    <property type="entry name" value="Cathepsin S"/>
    <property type="match status" value="1"/>
</dbReference>
<organism evidence="10 11">
    <name type="scientific">Biomphalaria pfeifferi</name>
    <name type="common">Bloodfluke planorb</name>
    <name type="synonym">Freshwater snail</name>
    <dbReference type="NCBI Taxonomy" id="112525"/>
    <lineage>
        <taxon>Eukaryota</taxon>
        <taxon>Metazoa</taxon>
        <taxon>Spiralia</taxon>
        <taxon>Lophotrochozoa</taxon>
        <taxon>Mollusca</taxon>
        <taxon>Gastropoda</taxon>
        <taxon>Heterobranchia</taxon>
        <taxon>Euthyneura</taxon>
        <taxon>Panpulmonata</taxon>
        <taxon>Hygrophila</taxon>
        <taxon>Lymnaeoidea</taxon>
        <taxon>Planorbidae</taxon>
        <taxon>Biomphalaria</taxon>
    </lineage>
</organism>
<evidence type="ECO:0000256" key="3">
    <source>
        <dbReference type="ARBA" id="ARBA00022801"/>
    </source>
</evidence>
<dbReference type="CDD" id="cd02248">
    <property type="entry name" value="Peptidase_C1A"/>
    <property type="match status" value="1"/>
</dbReference>
<evidence type="ECO:0000256" key="2">
    <source>
        <dbReference type="ARBA" id="ARBA00022670"/>
    </source>
</evidence>
<evidence type="ECO:0000256" key="4">
    <source>
        <dbReference type="ARBA" id="ARBA00022807"/>
    </source>
</evidence>
<keyword evidence="3" id="KW-0378">Hydrolase</keyword>
<dbReference type="Pfam" id="PF08246">
    <property type="entry name" value="Inhibitor_I29"/>
    <property type="match status" value="1"/>
</dbReference>
<dbReference type="SMART" id="SM00848">
    <property type="entry name" value="Inhibitor_I29"/>
    <property type="match status" value="1"/>
</dbReference>
<dbReference type="InterPro" id="IPR000668">
    <property type="entry name" value="Peptidase_C1A_C"/>
</dbReference>
<dbReference type="Gene3D" id="3.90.70.10">
    <property type="entry name" value="Cysteine proteinases"/>
    <property type="match status" value="1"/>
</dbReference>
<dbReference type="AlphaFoldDB" id="A0AAD8FLM3"/>
<dbReference type="PROSITE" id="PS00639">
    <property type="entry name" value="THIOL_PROTEASE_HIS"/>
    <property type="match status" value="1"/>
</dbReference>